<dbReference type="PANTHER" id="PTHR19328:SF75">
    <property type="entry name" value="ALDOSE SUGAR DEHYDROGENASE YLII"/>
    <property type="match status" value="1"/>
</dbReference>
<dbReference type="EC" id="1.1.5.2" evidence="3"/>
<dbReference type="InterPro" id="IPR011041">
    <property type="entry name" value="Quinoprot_gluc/sorb_DH_b-prop"/>
</dbReference>
<feature type="domain" description="Glucose/Sorbosone dehydrogenase" evidence="2">
    <location>
        <begin position="46"/>
        <end position="389"/>
    </location>
</feature>
<feature type="chain" id="PRO_5021914622" evidence="1">
    <location>
        <begin position="24"/>
        <end position="537"/>
    </location>
</feature>
<dbReference type="GO" id="GO:0008876">
    <property type="term" value="F:quinoprotein glucose dehydrogenase activity"/>
    <property type="evidence" value="ECO:0007669"/>
    <property type="project" value="UniProtKB-EC"/>
</dbReference>
<organism evidence="3 4">
    <name type="scientific">Saltatorellus ferox</name>
    <dbReference type="NCBI Taxonomy" id="2528018"/>
    <lineage>
        <taxon>Bacteria</taxon>
        <taxon>Pseudomonadati</taxon>
        <taxon>Planctomycetota</taxon>
        <taxon>Planctomycetia</taxon>
        <taxon>Planctomycetia incertae sedis</taxon>
        <taxon>Saltatorellus</taxon>
    </lineage>
</organism>
<protein>
    <submittedName>
        <fullName evidence="3">Quinoprotein glucose dehydrogenase B</fullName>
        <ecNumber evidence="3">1.1.5.2</ecNumber>
    </submittedName>
</protein>
<dbReference type="SUPFAM" id="SSF50952">
    <property type="entry name" value="Soluble quinoprotein glucose dehydrogenase"/>
    <property type="match status" value="1"/>
</dbReference>
<dbReference type="EMBL" id="CP036434">
    <property type="protein sequence ID" value="QDV08609.1"/>
    <property type="molecule type" value="Genomic_DNA"/>
</dbReference>
<dbReference type="InterPro" id="IPR011042">
    <property type="entry name" value="6-blade_b-propeller_TolB-like"/>
</dbReference>
<evidence type="ECO:0000313" key="4">
    <source>
        <dbReference type="Proteomes" id="UP000320390"/>
    </source>
</evidence>
<evidence type="ECO:0000259" key="2">
    <source>
        <dbReference type="Pfam" id="PF07995"/>
    </source>
</evidence>
<reference evidence="3 4" key="1">
    <citation type="submission" date="2019-02" db="EMBL/GenBank/DDBJ databases">
        <title>Deep-cultivation of Planctomycetes and their phenomic and genomic characterization uncovers novel biology.</title>
        <authorList>
            <person name="Wiegand S."/>
            <person name="Jogler M."/>
            <person name="Boedeker C."/>
            <person name="Pinto D."/>
            <person name="Vollmers J."/>
            <person name="Rivas-Marin E."/>
            <person name="Kohn T."/>
            <person name="Peeters S.H."/>
            <person name="Heuer A."/>
            <person name="Rast P."/>
            <person name="Oberbeckmann S."/>
            <person name="Bunk B."/>
            <person name="Jeske O."/>
            <person name="Meyerdierks A."/>
            <person name="Storesund J.E."/>
            <person name="Kallscheuer N."/>
            <person name="Luecker S."/>
            <person name="Lage O.M."/>
            <person name="Pohl T."/>
            <person name="Merkel B.J."/>
            <person name="Hornburger P."/>
            <person name="Mueller R.-W."/>
            <person name="Bruemmer F."/>
            <person name="Labrenz M."/>
            <person name="Spormann A.M."/>
            <person name="Op den Camp H."/>
            <person name="Overmann J."/>
            <person name="Amann R."/>
            <person name="Jetten M.S.M."/>
            <person name="Mascher T."/>
            <person name="Medema M.H."/>
            <person name="Devos D.P."/>
            <person name="Kaster A.-K."/>
            <person name="Ovreas L."/>
            <person name="Rohde M."/>
            <person name="Galperin M.Y."/>
            <person name="Jogler C."/>
        </authorList>
    </citation>
    <scope>NUCLEOTIDE SEQUENCE [LARGE SCALE GENOMIC DNA]</scope>
    <source>
        <strain evidence="3 4">Poly30</strain>
    </source>
</reference>
<keyword evidence="3" id="KW-0560">Oxidoreductase</keyword>
<evidence type="ECO:0000256" key="1">
    <source>
        <dbReference type="SAM" id="SignalP"/>
    </source>
</evidence>
<keyword evidence="4" id="KW-1185">Reference proteome</keyword>
<feature type="signal peptide" evidence="1">
    <location>
        <begin position="1"/>
        <end position="23"/>
    </location>
</feature>
<dbReference type="InterPro" id="IPR012938">
    <property type="entry name" value="Glc/Sorbosone_DH"/>
</dbReference>
<dbReference type="OrthoDB" id="9770043at2"/>
<accession>A0A518EWZ6</accession>
<evidence type="ECO:0000313" key="3">
    <source>
        <dbReference type="EMBL" id="QDV08609.1"/>
    </source>
</evidence>
<dbReference type="Proteomes" id="UP000320390">
    <property type="component" value="Chromosome"/>
</dbReference>
<dbReference type="AlphaFoldDB" id="A0A518EWZ6"/>
<proteinExistence type="predicted"/>
<dbReference type="Pfam" id="PF07995">
    <property type="entry name" value="GSDH"/>
    <property type="match status" value="1"/>
</dbReference>
<keyword evidence="1" id="KW-0732">Signal</keyword>
<dbReference type="RefSeq" id="WP_145201580.1">
    <property type="nucleotide sequence ID" value="NZ_CP036434.1"/>
</dbReference>
<dbReference type="Gene3D" id="2.120.10.30">
    <property type="entry name" value="TolB, C-terminal domain"/>
    <property type="match status" value="1"/>
</dbReference>
<name>A0A518EWZ6_9BACT</name>
<dbReference type="PANTHER" id="PTHR19328">
    <property type="entry name" value="HEDGEHOG-INTERACTING PROTEIN"/>
    <property type="match status" value="1"/>
</dbReference>
<sequence precursor="true">MHPSPVLCTIALALAGFAAPAFALAPAVASAQDFEPVLLGTAAGRPTAIEFAPGVDDQLYLSDKQGRVWRFRDGNYVGTPVLDIRASVDDTGEGGLIGFVFDPEFEMNGYFYLAYNMVSTTALSATVISRFTMMPGSVDIADPASEHIIKGPIPQQTEGHMGGDLEFGPDGMLYHAIGDGDAGSALNLPTAMDLSDPRGKVLRFDVRAPHPHVPADNPYAGSTTNDPHIWVSGFRNPFRLDVDPVTGDVFVGDVGASTAEEITRISVATDVGGFAGWPCREGFDCRNFPGCVCTGTTDIDPIAVLGHTSPDFACAIMGGTVVRGGPVASLEGSYLFTDFCSGRFYRIDDPSGAASVVEISDVLNAGGGSPIRYVVDFTVGNDGLVYFCSHYGAQVWVLEPRGGFGTYCQAASNSTGLAASIVLSGSPSISRGALQIDVTNLPPAATGIFILSQSTLSLPNFNGSQGTLCVNLPIYRWSAGGAASGSGTVSYLSDLTDLPPQVSIAPGETWYFQYWHRDLNPLPTSNASNGASVLFLP</sequence>
<gene>
    <name evidence="3" type="primary">gdhB_3</name>
    <name evidence="3" type="ORF">Poly30_41620</name>
</gene>